<reference evidence="1 2" key="1">
    <citation type="submission" date="2020-03" db="EMBL/GenBank/DDBJ databases">
        <title>Metabolic flexibility allows generalist bacteria to become dominant in a frequently disturbed ecosystem.</title>
        <authorList>
            <person name="Chen Y.-J."/>
            <person name="Leung P.M."/>
            <person name="Bay S.K."/>
            <person name="Hugenholtz P."/>
            <person name="Kessler A.J."/>
            <person name="Shelley G."/>
            <person name="Waite D.W."/>
            <person name="Cook P.L."/>
            <person name="Greening C."/>
        </authorList>
    </citation>
    <scope>NUCLEOTIDE SEQUENCE [LARGE SCALE GENOMIC DNA]</scope>
    <source>
        <strain evidence="1">SS_bin_28</strain>
    </source>
</reference>
<dbReference type="EMBL" id="JABDJR010000127">
    <property type="protein sequence ID" value="NNF05782.1"/>
    <property type="molecule type" value="Genomic_DNA"/>
</dbReference>
<gene>
    <name evidence="1" type="ORF">HKN21_03390</name>
</gene>
<dbReference type="AlphaFoldDB" id="A0A7Y2H1L9"/>
<proteinExistence type="predicted"/>
<dbReference type="Proteomes" id="UP000547674">
    <property type="component" value="Unassembled WGS sequence"/>
</dbReference>
<protein>
    <submittedName>
        <fullName evidence="1">Uncharacterized protein</fullName>
    </submittedName>
</protein>
<evidence type="ECO:0000313" key="1">
    <source>
        <dbReference type="EMBL" id="NNF05782.1"/>
    </source>
</evidence>
<evidence type="ECO:0000313" key="2">
    <source>
        <dbReference type="Proteomes" id="UP000547674"/>
    </source>
</evidence>
<organism evidence="1 2">
    <name type="scientific">Eiseniibacteriota bacterium</name>
    <dbReference type="NCBI Taxonomy" id="2212470"/>
    <lineage>
        <taxon>Bacteria</taxon>
        <taxon>Candidatus Eiseniibacteriota</taxon>
    </lineage>
</organism>
<comment type="caution">
    <text evidence="1">The sequence shown here is derived from an EMBL/GenBank/DDBJ whole genome shotgun (WGS) entry which is preliminary data.</text>
</comment>
<name>A0A7Y2H1L9_UNCEI</name>
<sequence length="258" mass="28126">MNYQMAGLGAALDSLSTAHPERYPVNAAHSMDEKVGRLFHEFNLARYANENEAFEGRYGFGEEVDVKNFRMFAWPDTNGEFVRSVPPQVHIDSDQVFSSSVTHYVGTQGGMSEACRTRTIGVRPWAAEYLVFHAAKETAGKNLQLMVGLPEDMPEGKRLHVGALLYSERDSSLASVTPLDVIPHVEGLELEVSGFGESVGSVVLVMSLASDPLPRTERSCPDPFCGPYGANPCEDCDGGRGACHEPQVPLEVRYSIGS</sequence>
<accession>A0A7Y2H1L9</accession>